<feature type="region of interest" description="Disordered" evidence="1">
    <location>
        <begin position="234"/>
        <end position="262"/>
    </location>
</feature>
<evidence type="ECO:0000313" key="3">
    <source>
        <dbReference type="Proteomes" id="UP001283361"/>
    </source>
</evidence>
<proteinExistence type="predicted"/>
<organism evidence="2 3">
    <name type="scientific">Elysia crispata</name>
    <name type="common">lettuce slug</name>
    <dbReference type="NCBI Taxonomy" id="231223"/>
    <lineage>
        <taxon>Eukaryota</taxon>
        <taxon>Metazoa</taxon>
        <taxon>Spiralia</taxon>
        <taxon>Lophotrochozoa</taxon>
        <taxon>Mollusca</taxon>
        <taxon>Gastropoda</taxon>
        <taxon>Heterobranchia</taxon>
        <taxon>Euthyneura</taxon>
        <taxon>Panpulmonata</taxon>
        <taxon>Sacoglossa</taxon>
        <taxon>Placobranchoidea</taxon>
        <taxon>Plakobranchidae</taxon>
        <taxon>Elysia</taxon>
    </lineage>
</organism>
<comment type="caution">
    <text evidence="2">The sequence shown here is derived from an EMBL/GenBank/DDBJ whole genome shotgun (WGS) entry which is preliminary data.</text>
</comment>
<dbReference type="AlphaFoldDB" id="A0AAE1A917"/>
<dbReference type="EMBL" id="JAWDGP010002396">
    <property type="protein sequence ID" value="KAK3783545.1"/>
    <property type="molecule type" value="Genomic_DNA"/>
</dbReference>
<protein>
    <submittedName>
        <fullName evidence="2">Uncharacterized protein</fullName>
    </submittedName>
</protein>
<name>A0AAE1A917_9GAST</name>
<evidence type="ECO:0000313" key="2">
    <source>
        <dbReference type="EMBL" id="KAK3783545.1"/>
    </source>
</evidence>
<reference evidence="2" key="1">
    <citation type="journal article" date="2023" name="G3 (Bethesda)">
        <title>A reference genome for the long-term kleptoplast-retaining sea slug Elysia crispata morphotype clarki.</title>
        <authorList>
            <person name="Eastman K.E."/>
            <person name="Pendleton A.L."/>
            <person name="Shaikh M.A."/>
            <person name="Suttiyut T."/>
            <person name="Ogas R."/>
            <person name="Tomko P."/>
            <person name="Gavelis G."/>
            <person name="Widhalm J.R."/>
            <person name="Wisecaver J.H."/>
        </authorList>
    </citation>
    <scope>NUCLEOTIDE SEQUENCE</scope>
    <source>
        <strain evidence="2">ECLA1</strain>
    </source>
</reference>
<feature type="compositionally biased region" description="Polar residues" evidence="1">
    <location>
        <begin position="234"/>
        <end position="257"/>
    </location>
</feature>
<dbReference type="Proteomes" id="UP001283361">
    <property type="component" value="Unassembled WGS sequence"/>
</dbReference>
<keyword evidence="3" id="KW-1185">Reference proteome</keyword>
<gene>
    <name evidence="2" type="ORF">RRG08_019478</name>
</gene>
<sequence length="454" mass="49613">MADSKHVSHSLNKSFRSLNIPTVLTGAAASVDLLFPNSVSKTAEGRRDPVTGYRRVHFYLMGIPSSGPRNETVKQYTIGCNPTVKTTGLRQLPSNPTIKTTGLRQLPSNPTVKTTGLRQLPSNPTIKTTGLRQLPSNPTVKTTGLRQLPSNPTVKTTGLRQLPSNPTVKTTGLRQLPSNPTIKTTGLRQLPSNPTIKTTGLRQLPSNPTVKTTGLRQLPSNPTVKTTGLRQLPSNPTVKTTGLRQLPSNPTVKTTGLGQLPRNPTIKTTELRQLTSHARIKTDKLRLPSKATLKTTKLRLNSLGMQPLKPLSSDCNALNLQSEHESLYLGEGITERIKIPGGQGSGRRQFHELHPFINSLDLEPYFSQPKFGPQSMASVGFTWLQLASVGFRRGFPSPADILHTPREMTQAPVRHIYGLFWSMLVRHGSTSTPASGHYFTNSRILPTTTELPGE</sequence>
<evidence type="ECO:0000256" key="1">
    <source>
        <dbReference type="SAM" id="MobiDB-lite"/>
    </source>
</evidence>
<accession>A0AAE1A917</accession>